<gene>
    <name evidence="3" type="ORF">K7432_013531</name>
</gene>
<dbReference type="NCBIfam" id="TIGR00266">
    <property type="entry name" value="TIGR00266 family protein"/>
    <property type="match status" value="1"/>
</dbReference>
<comment type="similarity">
    <text evidence="1">Belongs to the AIM24 family.</text>
</comment>
<dbReference type="InterPro" id="IPR036983">
    <property type="entry name" value="AIM24_sf"/>
</dbReference>
<keyword evidence="4" id="KW-1185">Reference proteome</keyword>
<evidence type="ECO:0000256" key="2">
    <source>
        <dbReference type="SAM" id="MobiDB-lite"/>
    </source>
</evidence>
<name>A0ABR2WJ23_9FUNG</name>
<dbReference type="Proteomes" id="UP001479436">
    <property type="component" value="Unassembled WGS sequence"/>
</dbReference>
<feature type="compositionally biased region" description="Basic and acidic residues" evidence="2">
    <location>
        <begin position="1"/>
        <end position="10"/>
    </location>
</feature>
<accession>A0ABR2WJ23</accession>
<feature type="compositionally biased region" description="Low complexity" evidence="2">
    <location>
        <begin position="25"/>
        <end position="38"/>
    </location>
</feature>
<dbReference type="EMBL" id="JASJQH010001355">
    <property type="protein sequence ID" value="KAK9761515.1"/>
    <property type="molecule type" value="Genomic_DNA"/>
</dbReference>
<evidence type="ECO:0000313" key="3">
    <source>
        <dbReference type="EMBL" id="KAK9761515.1"/>
    </source>
</evidence>
<sequence>MNPYPTDHKQNPYGDMPQPNIPQAGYSGQQPPQYSQSQARGQSINGQSGVFTYSILYRDTNTMLQVNIPKGNYIKSKGGAMVAMSPTIKLEGKFKKGFKLFVSGDMMYTSMTATEADGFVYLAPPILGDIIPIHLDGRSFIVEKHSYLAHTSGVQLAVKSQGIAKGLFSGEGLFTIQASGEGVIFVCSLGAIHTIDLPSAEEIIIDNGHLVAWEHTMNYKIEKASGFIASMTTGEGLVCRFKGPGRIYMQTRNPEEFAQWIQTYSPSS</sequence>
<evidence type="ECO:0000313" key="4">
    <source>
        <dbReference type="Proteomes" id="UP001479436"/>
    </source>
</evidence>
<dbReference type="PANTHER" id="PTHR43657">
    <property type="entry name" value="TRYPTOPHAN RNA-BINDING ATTENUATOR PROTEIN-LIKE PROTEIN"/>
    <property type="match status" value="1"/>
</dbReference>
<protein>
    <recommendedName>
        <fullName evidence="1">Altered inheritance of mitochondria protein 24, mitochondrial</fullName>
    </recommendedName>
</protein>
<proteinExistence type="inferred from homology"/>
<reference evidence="3 4" key="1">
    <citation type="submission" date="2023-04" db="EMBL/GenBank/DDBJ databases">
        <title>Genome of Basidiobolus ranarum AG-B5.</title>
        <authorList>
            <person name="Stajich J.E."/>
            <person name="Carter-House D."/>
            <person name="Gryganskyi A."/>
        </authorList>
    </citation>
    <scope>NUCLEOTIDE SEQUENCE [LARGE SCALE GENOMIC DNA]</scope>
    <source>
        <strain evidence="3 4">AG-B5</strain>
    </source>
</reference>
<dbReference type="InterPro" id="IPR002838">
    <property type="entry name" value="AIM24"/>
</dbReference>
<dbReference type="InterPro" id="IPR016031">
    <property type="entry name" value="Trp_RNA-bd_attenuator-like_dom"/>
</dbReference>
<evidence type="ECO:0000256" key="1">
    <source>
        <dbReference type="RuleBase" id="RU363045"/>
    </source>
</evidence>
<comment type="caution">
    <text evidence="3">The sequence shown here is derived from an EMBL/GenBank/DDBJ whole genome shotgun (WGS) entry which is preliminary data.</text>
</comment>
<keyword evidence="1" id="KW-0496">Mitochondrion</keyword>
<comment type="subcellular location">
    <subcellularLocation>
        <location evidence="1">Mitochondrion</location>
    </subcellularLocation>
</comment>
<dbReference type="PANTHER" id="PTHR43657:SF1">
    <property type="entry name" value="ALTERED INHERITANCE OF MITOCHONDRIA PROTEIN 24, MITOCHONDRIAL"/>
    <property type="match status" value="1"/>
</dbReference>
<dbReference type="Gene3D" id="3.60.160.10">
    <property type="entry name" value="Mitochondrial biogenesis AIM24"/>
    <property type="match status" value="1"/>
</dbReference>
<feature type="region of interest" description="Disordered" evidence="2">
    <location>
        <begin position="1"/>
        <end position="43"/>
    </location>
</feature>
<organism evidence="3 4">
    <name type="scientific">Basidiobolus ranarum</name>
    <dbReference type="NCBI Taxonomy" id="34480"/>
    <lineage>
        <taxon>Eukaryota</taxon>
        <taxon>Fungi</taxon>
        <taxon>Fungi incertae sedis</taxon>
        <taxon>Zoopagomycota</taxon>
        <taxon>Entomophthoromycotina</taxon>
        <taxon>Basidiobolomycetes</taxon>
        <taxon>Basidiobolales</taxon>
        <taxon>Basidiobolaceae</taxon>
        <taxon>Basidiobolus</taxon>
    </lineage>
</organism>
<dbReference type="SUPFAM" id="SSF51219">
    <property type="entry name" value="TRAP-like"/>
    <property type="match status" value="1"/>
</dbReference>
<dbReference type="Pfam" id="PF01987">
    <property type="entry name" value="AIM24"/>
    <property type="match status" value="1"/>
</dbReference>